<dbReference type="Proteomes" id="UP000619078">
    <property type="component" value="Unassembled WGS sequence"/>
</dbReference>
<accession>A0A926NT73</accession>
<organism evidence="1 2">
    <name type="scientific">Mucilaginibacter glaciei</name>
    <dbReference type="NCBI Taxonomy" id="2772109"/>
    <lineage>
        <taxon>Bacteria</taxon>
        <taxon>Pseudomonadati</taxon>
        <taxon>Bacteroidota</taxon>
        <taxon>Sphingobacteriia</taxon>
        <taxon>Sphingobacteriales</taxon>
        <taxon>Sphingobacteriaceae</taxon>
        <taxon>Mucilaginibacter</taxon>
    </lineage>
</organism>
<keyword evidence="2" id="KW-1185">Reference proteome</keyword>
<name>A0A926NT73_9SPHI</name>
<proteinExistence type="predicted"/>
<sequence length="130" mass="14493">MFYYSAQVTDGQNNASQRVIARNEVIPSEVFLIGKVGTFINVSPLIAADGYFFCLDTKEAKDQVSRKAFLPHKAFALQTGQNHGAATFALTLFPPLQQNPLIPLSFSARPTRSTRYHPKLFCLTKRNDKA</sequence>
<gene>
    <name evidence="1" type="ORF">IDJ76_13720</name>
</gene>
<evidence type="ECO:0000313" key="1">
    <source>
        <dbReference type="EMBL" id="MBD1394162.1"/>
    </source>
</evidence>
<dbReference type="AlphaFoldDB" id="A0A926NT73"/>
<evidence type="ECO:0000313" key="2">
    <source>
        <dbReference type="Proteomes" id="UP000619078"/>
    </source>
</evidence>
<reference evidence="1" key="1">
    <citation type="submission" date="2020-09" db="EMBL/GenBank/DDBJ databases">
        <title>Novel species of Mucilaginibacter isolated from a glacier on the Tibetan Plateau.</title>
        <authorList>
            <person name="Liu Q."/>
            <person name="Xin Y.-H."/>
        </authorList>
    </citation>
    <scope>NUCLEOTIDE SEQUENCE</scope>
    <source>
        <strain evidence="1">ZB1P21</strain>
    </source>
</reference>
<dbReference type="EMBL" id="JACWMX010000005">
    <property type="protein sequence ID" value="MBD1394162.1"/>
    <property type="molecule type" value="Genomic_DNA"/>
</dbReference>
<comment type="caution">
    <text evidence="1">The sequence shown here is derived from an EMBL/GenBank/DDBJ whole genome shotgun (WGS) entry which is preliminary data.</text>
</comment>
<protein>
    <submittedName>
        <fullName evidence="1">Uncharacterized protein</fullName>
    </submittedName>
</protein>